<dbReference type="PANTHER" id="PTHR12565">
    <property type="entry name" value="STEROL REGULATORY ELEMENT-BINDING PROTEIN"/>
    <property type="match status" value="1"/>
</dbReference>
<evidence type="ECO:0000256" key="5">
    <source>
        <dbReference type="ARBA" id="ARBA00023242"/>
    </source>
</evidence>
<evidence type="ECO:0000259" key="7">
    <source>
        <dbReference type="PROSITE" id="PS50888"/>
    </source>
</evidence>
<evidence type="ECO:0000256" key="4">
    <source>
        <dbReference type="ARBA" id="ARBA00023163"/>
    </source>
</evidence>
<dbReference type="GO" id="GO:0003700">
    <property type="term" value="F:DNA-binding transcription factor activity"/>
    <property type="evidence" value="ECO:0007669"/>
    <property type="project" value="TreeGrafter"/>
</dbReference>
<dbReference type="GO" id="GO:0046983">
    <property type="term" value="F:protein dimerization activity"/>
    <property type="evidence" value="ECO:0007669"/>
    <property type="project" value="InterPro"/>
</dbReference>
<dbReference type="InterPro" id="IPR036638">
    <property type="entry name" value="HLH_DNA-bd_sf"/>
</dbReference>
<accession>A0AAQ3KDK3</accession>
<dbReference type="FunFam" id="4.10.280.10:FF:000002">
    <property type="entry name" value="Basic helix-loop-helix transcription factor"/>
    <property type="match status" value="1"/>
</dbReference>
<evidence type="ECO:0000256" key="1">
    <source>
        <dbReference type="ARBA" id="ARBA00004123"/>
    </source>
</evidence>
<gene>
    <name evidence="8" type="ORF">Cni_G12466</name>
</gene>
<sequence length="276" mass="30968">MSHQQPPQALLPYHARSCHLFSNSPALATASALDEDAAHAFDFSFSEEAPTEKRKNREDDSLSSERLHSKEVQGSKKNKVRRQKKKSKVSSEPPDGYIHVRARRGQATDSHSLAERVRREKISQRMKLLQGLVPGCDKVTGKALMLEEIINYVQTLQHQVEFLSMKLALLDHGWEEEEEEELMINSHVDPQQRSWSMSLQASSVSVQSAVPQAGPIQPPAFAQEPNGSLPTMDNPAHLLLHSMPLPQENGTCLLMEVADQSQELLSEVVLNNMYFQ</sequence>
<dbReference type="SMART" id="SM00353">
    <property type="entry name" value="HLH"/>
    <property type="match status" value="1"/>
</dbReference>
<dbReference type="InterPro" id="IPR024097">
    <property type="entry name" value="bHLH_ZIP_TF"/>
</dbReference>
<dbReference type="SUPFAM" id="SSF47459">
    <property type="entry name" value="HLH, helix-loop-helix DNA-binding domain"/>
    <property type="match status" value="1"/>
</dbReference>
<dbReference type="Gene3D" id="4.10.280.10">
    <property type="entry name" value="Helix-loop-helix DNA-binding domain"/>
    <property type="match status" value="1"/>
</dbReference>
<organism evidence="8 9">
    <name type="scientific">Canna indica</name>
    <name type="common">Indian-shot</name>
    <dbReference type="NCBI Taxonomy" id="4628"/>
    <lineage>
        <taxon>Eukaryota</taxon>
        <taxon>Viridiplantae</taxon>
        <taxon>Streptophyta</taxon>
        <taxon>Embryophyta</taxon>
        <taxon>Tracheophyta</taxon>
        <taxon>Spermatophyta</taxon>
        <taxon>Magnoliopsida</taxon>
        <taxon>Liliopsida</taxon>
        <taxon>Zingiberales</taxon>
        <taxon>Cannaceae</taxon>
        <taxon>Canna</taxon>
    </lineage>
</organism>
<comment type="similarity">
    <text evidence="2">Belongs to the bHLH protein family.</text>
</comment>
<keyword evidence="9" id="KW-1185">Reference proteome</keyword>
<evidence type="ECO:0000313" key="9">
    <source>
        <dbReference type="Proteomes" id="UP001327560"/>
    </source>
</evidence>
<dbReference type="Pfam" id="PF00010">
    <property type="entry name" value="HLH"/>
    <property type="match status" value="1"/>
</dbReference>
<comment type="subcellular location">
    <subcellularLocation>
        <location evidence="1">Nucleus</location>
    </subcellularLocation>
</comment>
<feature type="domain" description="BHLH" evidence="7">
    <location>
        <begin position="106"/>
        <end position="156"/>
    </location>
</feature>
<feature type="region of interest" description="Disordered" evidence="6">
    <location>
        <begin position="44"/>
        <end position="114"/>
    </location>
</feature>
<dbReference type="EMBL" id="CP136893">
    <property type="protein sequence ID" value="WOL03746.1"/>
    <property type="molecule type" value="Genomic_DNA"/>
</dbReference>
<proteinExistence type="inferred from homology"/>
<evidence type="ECO:0000256" key="6">
    <source>
        <dbReference type="SAM" id="MobiDB-lite"/>
    </source>
</evidence>
<name>A0AAQ3KDK3_9LILI</name>
<evidence type="ECO:0000313" key="8">
    <source>
        <dbReference type="EMBL" id="WOL03746.1"/>
    </source>
</evidence>
<dbReference type="Proteomes" id="UP001327560">
    <property type="component" value="Chromosome 4"/>
</dbReference>
<evidence type="ECO:0000256" key="2">
    <source>
        <dbReference type="ARBA" id="ARBA00005510"/>
    </source>
</evidence>
<keyword evidence="3" id="KW-0805">Transcription regulation</keyword>
<feature type="compositionally biased region" description="Basic residues" evidence="6">
    <location>
        <begin position="76"/>
        <end position="88"/>
    </location>
</feature>
<dbReference type="GO" id="GO:0005634">
    <property type="term" value="C:nucleus"/>
    <property type="evidence" value="ECO:0007669"/>
    <property type="project" value="UniProtKB-SubCell"/>
</dbReference>
<keyword evidence="4" id="KW-0804">Transcription</keyword>
<feature type="compositionally biased region" description="Basic and acidic residues" evidence="6">
    <location>
        <begin position="50"/>
        <end position="74"/>
    </location>
</feature>
<dbReference type="AlphaFoldDB" id="A0AAQ3KDK3"/>
<reference evidence="8 9" key="1">
    <citation type="submission" date="2023-10" db="EMBL/GenBank/DDBJ databases">
        <title>Chromosome-scale genome assembly provides insights into flower coloration mechanisms of Canna indica.</title>
        <authorList>
            <person name="Li C."/>
        </authorList>
    </citation>
    <scope>NUCLEOTIDE SEQUENCE [LARGE SCALE GENOMIC DNA]</scope>
    <source>
        <tissue evidence="8">Flower</tissue>
    </source>
</reference>
<dbReference type="CDD" id="cd18919">
    <property type="entry name" value="bHLH_AtBPE_like"/>
    <property type="match status" value="1"/>
</dbReference>
<dbReference type="PANTHER" id="PTHR12565:SF431">
    <property type="entry name" value="TRANSCRIPTION FACTOR BHLH137"/>
    <property type="match status" value="1"/>
</dbReference>
<protein>
    <submittedName>
        <fullName evidence="8">Transcription factor bHLH137-like</fullName>
    </submittedName>
</protein>
<keyword evidence="5" id="KW-0539">Nucleus</keyword>
<dbReference type="PROSITE" id="PS50888">
    <property type="entry name" value="BHLH"/>
    <property type="match status" value="1"/>
</dbReference>
<dbReference type="InterPro" id="IPR011598">
    <property type="entry name" value="bHLH_dom"/>
</dbReference>
<evidence type="ECO:0000256" key="3">
    <source>
        <dbReference type="ARBA" id="ARBA00023015"/>
    </source>
</evidence>